<evidence type="ECO:0000256" key="1">
    <source>
        <dbReference type="ARBA" id="ARBA00004459"/>
    </source>
</evidence>
<evidence type="ECO:0000256" key="2">
    <source>
        <dbReference type="ARBA" id="ARBA00022729"/>
    </source>
</evidence>
<comment type="caution">
    <text evidence="8">The sequence shown here is derived from an EMBL/GenBank/DDBJ whole genome shotgun (WGS) entry which is preliminary data.</text>
</comment>
<dbReference type="GO" id="GO:0009279">
    <property type="term" value="C:cell outer membrane"/>
    <property type="evidence" value="ECO:0007669"/>
    <property type="project" value="UniProtKB-SubCell"/>
</dbReference>
<gene>
    <name evidence="8" type="ORF">FN961_24980</name>
</gene>
<dbReference type="NCBIfam" id="NF047847">
    <property type="entry name" value="SS_mature_LptM"/>
    <property type="match status" value="1"/>
</dbReference>
<dbReference type="Pfam" id="PF13627">
    <property type="entry name" value="LptM_cons"/>
    <property type="match status" value="1"/>
</dbReference>
<keyword evidence="6 8" id="KW-0449">Lipoprotein</keyword>
<evidence type="ECO:0000313" key="8">
    <source>
        <dbReference type="EMBL" id="TRY10752.1"/>
    </source>
</evidence>
<organism evidence="8 9">
    <name type="scientific">Shewanella hanedai</name>
    <name type="common">Alteromonas hanedai</name>
    <dbReference type="NCBI Taxonomy" id="25"/>
    <lineage>
        <taxon>Bacteria</taxon>
        <taxon>Pseudomonadati</taxon>
        <taxon>Pseudomonadota</taxon>
        <taxon>Gammaproteobacteria</taxon>
        <taxon>Alteromonadales</taxon>
        <taxon>Shewanellaceae</taxon>
        <taxon>Shewanella</taxon>
    </lineage>
</organism>
<name>A0A553JE70_SHEHA</name>
<dbReference type="OrthoDB" id="6272724at2"/>
<feature type="region of interest" description="Disordered" evidence="7">
    <location>
        <begin position="23"/>
        <end position="47"/>
    </location>
</feature>
<keyword evidence="5" id="KW-0998">Cell outer membrane</keyword>
<sequence>MKLCSLILLASFFITACGQKGPLYKSPDKQDNQKQKVEQPKKQSIKE</sequence>
<evidence type="ECO:0000256" key="6">
    <source>
        <dbReference type="ARBA" id="ARBA00023288"/>
    </source>
</evidence>
<keyword evidence="9" id="KW-1185">Reference proteome</keyword>
<feature type="compositionally biased region" description="Basic and acidic residues" evidence="7">
    <location>
        <begin position="26"/>
        <end position="47"/>
    </location>
</feature>
<evidence type="ECO:0000313" key="9">
    <source>
        <dbReference type="Proteomes" id="UP000318126"/>
    </source>
</evidence>
<dbReference type="Proteomes" id="UP000318126">
    <property type="component" value="Unassembled WGS sequence"/>
</dbReference>
<keyword evidence="2" id="KW-0732">Signal</keyword>
<keyword evidence="3" id="KW-0472">Membrane</keyword>
<proteinExistence type="predicted"/>
<dbReference type="PROSITE" id="PS51257">
    <property type="entry name" value="PROKAR_LIPOPROTEIN"/>
    <property type="match status" value="1"/>
</dbReference>
<evidence type="ECO:0000256" key="5">
    <source>
        <dbReference type="ARBA" id="ARBA00023237"/>
    </source>
</evidence>
<dbReference type="EMBL" id="VKGK01000056">
    <property type="protein sequence ID" value="TRY10752.1"/>
    <property type="molecule type" value="Genomic_DNA"/>
</dbReference>
<evidence type="ECO:0000256" key="4">
    <source>
        <dbReference type="ARBA" id="ARBA00023139"/>
    </source>
</evidence>
<keyword evidence="4" id="KW-0564">Palmitate</keyword>
<evidence type="ECO:0000256" key="3">
    <source>
        <dbReference type="ARBA" id="ARBA00023136"/>
    </source>
</evidence>
<reference evidence="9" key="1">
    <citation type="submission" date="2019-07" db="EMBL/GenBank/DDBJ databases">
        <title>Shewanella sp. YLB-08 draft genomic sequence.</title>
        <authorList>
            <person name="Yu L."/>
        </authorList>
    </citation>
    <scope>NUCLEOTIDE SEQUENCE [LARGE SCALE GENOMIC DNA]</scope>
    <source>
        <strain evidence="9">JCM 20706</strain>
    </source>
</reference>
<evidence type="ECO:0000256" key="7">
    <source>
        <dbReference type="SAM" id="MobiDB-lite"/>
    </source>
</evidence>
<protein>
    <submittedName>
        <fullName evidence="8">Lipoprotein</fullName>
    </submittedName>
</protein>
<comment type="subcellular location">
    <subcellularLocation>
        <location evidence="1">Cell outer membrane</location>
        <topology evidence="1">Lipid-anchor</topology>
    </subcellularLocation>
</comment>
<accession>A0A553JE70</accession>
<dbReference type="InterPro" id="IPR032831">
    <property type="entry name" value="LptM_cons"/>
</dbReference>
<dbReference type="AlphaFoldDB" id="A0A553JE70"/>